<organism evidence="1 2">
    <name type="scientific">Pisolithus tinctorius Marx 270</name>
    <dbReference type="NCBI Taxonomy" id="870435"/>
    <lineage>
        <taxon>Eukaryota</taxon>
        <taxon>Fungi</taxon>
        <taxon>Dikarya</taxon>
        <taxon>Basidiomycota</taxon>
        <taxon>Agaricomycotina</taxon>
        <taxon>Agaricomycetes</taxon>
        <taxon>Agaricomycetidae</taxon>
        <taxon>Boletales</taxon>
        <taxon>Sclerodermatineae</taxon>
        <taxon>Pisolithaceae</taxon>
        <taxon>Pisolithus</taxon>
    </lineage>
</organism>
<reference evidence="2" key="2">
    <citation type="submission" date="2015-01" db="EMBL/GenBank/DDBJ databases">
        <title>Evolutionary Origins and Diversification of the Mycorrhizal Mutualists.</title>
        <authorList>
            <consortium name="DOE Joint Genome Institute"/>
            <consortium name="Mycorrhizal Genomics Consortium"/>
            <person name="Kohler A."/>
            <person name="Kuo A."/>
            <person name="Nagy L.G."/>
            <person name="Floudas D."/>
            <person name="Copeland A."/>
            <person name="Barry K.W."/>
            <person name="Cichocki N."/>
            <person name="Veneault-Fourrey C."/>
            <person name="LaButti K."/>
            <person name="Lindquist E.A."/>
            <person name="Lipzen A."/>
            <person name="Lundell T."/>
            <person name="Morin E."/>
            <person name="Murat C."/>
            <person name="Riley R."/>
            <person name="Ohm R."/>
            <person name="Sun H."/>
            <person name="Tunlid A."/>
            <person name="Henrissat B."/>
            <person name="Grigoriev I.V."/>
            <person name="Hibbett D.S."/>
            <person name="Martin F."/>
        </authorList>
    </citation>
    <scope>NUCLEOTIDE SEQUENCE [LARGE SCALE GENOMIC DNA]</scope>
    <source>
        <strain evidence="2">Marx 270</strain>
    </source>
</reference>
<dbReference type="STRING" id="870435.A0A0C3PTB2"/>
<dbReference type="Proteomes" id="UP000054217">
    <property type="component" value="Unassembled WGS sequence"/>
</dbReference>
<proteinExistence type="predicted"/>
<evidence type="ECO:0000313" key="1">
    <source>
        <dbReference type="EMBL" id="KIO11939.1"/>
    </source>
</evidence>
<accession>A0A0C3PTB2</accession>
<protein>
    <submittedName>
        <fullName evidence="1">Uncharacterized protein</fullName>
    </submittedName>
</protein>
<dbReference type="InParanoid" id="A0A0C3PTB2"/>
<keyword evidence="2" id="KW-1185">Reference proteome</keyword>
<dbReference type="HOGENOM" id="CLU_047287_0_0_1"/>
<gene>
    <name evidence="1" type="ORF">M404DRAFT_126520</name>
</gene>
<evidence type="ECO:0000313" key="2">
    <source>
        <dbReference type="Proteomes" id="UP000054217"/>
    </source>
</evidence>
<dbReference type="EMBL" id="KN831949">
    <property type="protein sequence ID" value="KIO11939.1"/>
    <property type="molecule type" value="Genomic_DNA"/>
</dbReference>
<reference evidence="1 2" key="1">
    <citation type="submission" date="2014-04" db="EMBL/GenBank/DDBJ databases">
        <authorList>
            <consortium name="DOE Joint Genome Institute"/>
            <person name="Kuo A."/>
            <person name="Kohler A."/>
            <person name="Costa M.D."/>
            <person name="Nagy L.G."/>
            <person name="Floudas D."/>
            <person name="Copeland A."/>
            <person name="Barry K.W."/>
            <person name="Cichocki N."/>
            <person name="Veneault-Fourrey C."/>
            <person name="LaButti K."/>
            <person name="Lindquist E.A."/>
            <person name="Lipzen A."/>
            <person name="Lundell T."/>
            <person name="Morin E."/>
            <person name="Murat C."/>
            <person name="Sun H."/>
            <person name="Tunlid A."/>
            <person name="Henrissat B."/>
            <person name="Grigoriev I.V."/>
            <person name="Hibbett D.S."/>
            <person name="Martin F."/>
            <person name="Nordberg H.P."/>
            <person name="Cantor M.N."/>
            <person name="Hua S.X."/>
        </authorList>
    </citation>
    <scope>NUCLEOTIDE SEQUENCE [LARGE SCALE GENOMIC DNA]</scope>
    <source>
        <strain evidence="1 2">Marx 270</strain>
    </source>
</reference>
<dbReference type="OrthoDB" id="2669721at2759"/>
<dbReference type="AlphaFoldDB" id="A0A0C3PTB2"/>
<name>A0A0C3PTB2_PISTI</name>
<sequence length="435" mass="50249">MHLAGNLSDLFLSLWRGMIECAPTDAKESWDWAIFRDEDMWSAHGLVVERAGSYIPGSFDRKPRNIAEKLNTDYKTWEFHLYIFCLAPALLYQILPERYWTNFCKLVRGIQIMSQHRIKKEDLEHAYVLFCCWERDFELLYYKLQENRLHFVCPCVHQVLHLVTETMHKGPPITYAQWTMERTIGNLGQEIRQPSQPYANLAQEGVRRSRVNALLASMPELDDSSTRGPPRLSVQLGGGYVLLFKRDKRPWLPEGQDALVIAQFLGGLQRFQWWARLQLPNGQVVRSLWREQLKQPEKLRVSRNVKFIHAGQEHFGEVRYFTRLATRMPVSGQMPDCDGFVNVALIRLYTPPDDSLLLLSSQTVVSSKLTEEIIVVDVKKIKSVIGMIPHKPTLASGITEDRYFVVEKPGLDVLQLGIQYNSNRDDDDDEGDDVE</sequence>